<keyword evidence="3" id="KW-0732">Signal</keyword>
<dbReference type="RefSeq" id="XP_022313929.1">
    <property type="nucleotide sequence ID" value="XM_022458221.1"/>
</dbReference>
<evidence type="ECO:0000256" key="1">
    <source>
        <dbReference type="SAM" id="MobiDB-lite"/>
    </source>
</evidence>
<evidence type="ECO:0000313" key="4">
    <source>
        <dbReference type="Proteomes" id="UP000694844"/>
    </source>
</evidence>
<name>A0A8B8CFG1_CRAVI</name>
<feature type="transmembrane region" description="Helical" evidence="2">
    <location>
        <begin position="368"/>
        <end position="391"/>
    </location>
</feature>
<keyword evidence="4" id="KW-1185">Reference proteome</keyword>
<evidence type="ECO:0000256" key="2">
    <source>
        <dbReference type="SAM" id="Phobius"/>
    </source>
</evidence>
<keyword evidence="2" id="KW-0812">Transmembrane</keyword>
<feature type="region of interest" description="Disordered" evidence="1">
    <location>
        <begin position="291"/>
        <end position="315"/>
    </location>
</feature>
<keyword evidence="2" id="KW-1133">Transmembrane helix</keyword>
<dbReference type="KEGG" id="cvn:111118657"/>
<proteinExistence type="predicted"/>
<protein>
    <submittedName>
        <fullName evidence="5">Uncharacterized protein LOC111118657 isoform X1</fullName>
    </submittedName>
</protein>
<keyword evidence="2" id="KW-0472">Membrane</keyword>
<dbReference type="GeneID" id="111118657"/>
<dbReference type="Proteomes" id="UP000694844">
    <property type="component" value="Chromosome 2"/>
</dbReference>
<dbReference type="AlphaFoldDB" id="A0A8B8CFG1"/>
<organism evidence="4 5">
    <name type="scientific">Crassostrea virginica</name>
    <name type="common">Eastern oyster</name>
    <dbReference type="NCBI Taxonomy" id="6565"/>
    <lineage>
        <taxon>Eukaryota</taxon>
        <taxon>Metazoa</taxon>
        <taxon>Spiralia</taxon>
        <taxon>Lophotrochozoa</taxon>
        <taxon>Mollusca</taxon>
        <taxon>Bivalvia</taxon>
        <taxon>Autobranchia</taxon>
        <taxon>Pteriomorphia</taxon>
        <taxon>Ostreida</taxon>
        <taxon>Ostreoidea</taxon>
        <taxon>Ostreidae</taxon>
        <taxon>Crassostrea</taxon>
    </lineage>
</organism>
<evidence type="ECO:0000313" key="5">
    <source>
        <dbReference type="RefSeq" id="XP_022313929.1"/>
    </source>
</evidence>
<accession>A0A8B8CFG1</accession>
<feature type="chain" id="PRO_5034527499" evidence="3">
    <location>
        <begin position="25"/>
        <end position="510"/>
    </location>
</feature>
<gene>
    <name evidence="5" type="primary">LOC111118657</name>
</gene>
<sequence>MMVITNSFGYYFLLILARGVHVRASSILISNNTMSWQDAVKVCANEGRTLRQERFGLDEQQSGRFWTRVYGMERFVTLIGCFKSTEVRTSNTTEKDCPRKCLNQKPFMFAVNIKDKEECVCVSGSLPESHTGPCNRSLHILVFGLNETKSSKDSCVQLKCNNGTTTLWPVKCQEKADLFCNNTLIPGNFTWRVAAEECKKNYGRLRDVNINTICKTGLRKTWFGFGSVDSEDSYNKNNSKEVMHLQPKQCKSCDSETCKMENCSISRLAICEPKTESVSINVSKKTTSVTSLHSKMTTERTSLTSNHKSKNTSQGRTHIISNNTTLHWTTTTNVKVSYRTTNTYSTGGLFTSETVISTNDADQRVDNVLIYVLSSALTISLAIICVCLLYIRQKNQRKETLTTQPVREQLYELADNSQLENMVNDQDRADGGLCAGDPVTPGTGQREDIYNHLRERSVDPSQEGEEGVYSRCVGGDDNNDTYDVTFRYNIQSQTSDSEYNHVVLFDSPAV</sequence>
<feature type="signal peptide" evidence="3">
    <location>
        <begin position="1"/>
        <end position="24"/>
    </location>
</feature>
<reference evidence="5" key="1">
    <citation type="submission" date="2025-08" db="UniProtKB">
        <authorList>
            <consortium name="RefSeq"/>
        </authorList>
    </citation>
    <scope>IDENTIFICATION</scope>
    <source>
        <tissue evidence="5">Whole sample</tissue>
    </source>
</reference>
<evidence type="ECO:0000256" key="3">
    <source>
        <dbReference type="SAM" id="SignalP"/>
    </source>
</evidence>